<gene>
    <name evidence="1" type="ORF">APZ42_029526</name>
</gene>
<sequence>MIIYITRESERFALMALARNGYIMDGPGTHTHIDPIDTAREIMIRMQPSVRPVGSVRCCAAFSETSMGVMCVCVCVCVKTIVITKQYVKMYRLTRRKERSICAEKELAESNST</sequence>
<name>A0A164PMI6_9CRUS</name>
<keyword evidence="2" id="KW-1185">Reference proteome</keyword>
<comment type="caution">
    <text evidence="1">The sequence shown here is derived from an EMBL/GenBank/DDBJ whole genome shotgun (WGS) entry which is preliminary data.</text>
</comment>
<proteinExistence type="predicted"/>
<organism evidence="1 2">
    <name type="scientific">Daphnia magna</name>
    <dbReference type="NCBI Taxonomy" id="35525"/>
    <lineage>
        <taxon>Eukaryota</taxon>
        <taxon>Metazoa</taxon>
        <taxon>Ecdysozoa</taxon>
        <taxon>Arthropoda</taxon>
        <taxon>Crustacea</taxon>
        <taxon>Branchiopoda</taxon>
        <taxon>Diplostraca</taxon>
        <taxon>Cladocera</taxon>
        <taxon>Anomopoda</taxon>
        <taxon>Daphniidae</taxon>
        <taxon>Daphnia</taxon>
    </lineage>
</organism>
<accession>A0A164PMI6</accession>
<evidence type="ECO:0000313" key="1">
    <source>
        <dbReference type="EMBL" id="KZS06972.1"/>
    </source>
</evidence>
<dbReference type="AlphaFoldDB" id="A0A164PMI6"/>
<dbReference type="EMBL" id="LRGB01002580">
    <property type="protein sequence ID" value="KZS06972.1"/>
    <property type="molecule type" value="Genomic_DNA"/>
</dbReference>
<dbReference type="Proteomes" id="UP000076858">
    <property type="component" value="Unassembled WGS sequence"/>
</dbReference>
<protein>
    <submittedName>
        <fullName evidence="1">Uncharacterized protein</fullName>
    </submittedName>
</protein>
<evidence type="ECO:0000313" key="2">
    <source>
        <dbReference type="Proteomes" id="UP000076858"/>
    </source>
</evidence>
<reference evidence="1 2" key="1">
    <citation type="submission" date="2016-03" db="EMBL/GenBank/DDBJ databases">
        <title>EvidentialGene: Evidence-directed Construction of Genes on Genomes.</title>
        <authorList>
            <person name="Gilbert D.G."/>
            <person name="Choi J.-H."/>
            <person name="Mockaitis K."/>
            <person name="Colbourne J."/>
            <person name="Pfrender M."/>
        </authorList>
    </citation>
    <scope>NUCLEOTIDE SEQUENCE [LARGE SCALE GENOMIC DNA]</scope>
    <source>
        <strain evidence="1 2">Xinb3</strain>
        <tissue evidence="1">Complete organism</tissue>
    </source>
</reference>